<accession>A0A845KZ14</accession>
<proteinExistence type="predicted"/>
<feature type="compositionally biased region" description="Basic and acidic residues" evidence="1">
    <location>
        <begin position="37"/>
        <end position="47"/>
    </location>
</feature>
<dbReference type="RefSeq" id="WP_170294029.1">
    <property type="nucleotide sequence ID" value="NZ_WXEY01000001.1"/>
</dbReference>
<dbReference type="Proteomes" id="UP000463470">
    <property type="component" value="Unassembled WGS sequence"/>
</dbReference>
<dbReference type="AlphaFoldDB" id="A0A845KZ14"/>
<evidence type="ECO:0000313" key="2">
    <source>
        <dbReference type="EMBL" id="MZP28336.1"/>
    </source>
</evidence>
<organism evidence="2 3">
    <name type="scientific">Heliomicrobium undosum</name>
    <dbReference type="NCBI Taxonomy" id="121734"/>
    <lineage>
        <taxon>Bacteria</taxon>
        <taxon>Bacillati</taxon>
        <taxon>Bacillota</taxon>
        <taxon>Clostridia</taxon>
        <taxon>Eubacteriales</taxon>
        <taxon>Heliobacteriaceae</taxon>
        <taxon>Heliomicrobium</taxon>
    </lineage>
</organism>
<feature type="region of interest" description="Disordered" evidence="1">
    <location>
        <begin position="1"/>
        <end position="82"/>
    </location>
</feature>
<feature type="compositionally biased region" description="Basic and acidic residues" evidence="1">
    <location>
        <begin position="1"/>
        <end position="17"/>
    </location>
</feature>
<comment type="caution">
    <text evidence="2">The sequence shown here is derived from an EMBL/GenBank/DDBJ whole genome shotgun (WGS) entry which is preliminary data.</text>
</comment>
<evidence type="ECO:0000313" key="3">
    <source>
        <dbReference type="Proteomes" id="UP000463470"/>
    </source>
</evidence>
<name>A0A845KZ14_9FIRM</name>
<dbReference type="EMBL" id="WXEY01000001">
    <property type="protein sequence ID" value="MZP28336.1"/>
    <property type="molecule type" value="Genomic_DNA"/>
</dbReference>
<gene>
    <name evidence="2" type="ORF">GTO91_01190</name>
</gene>
<evidence type="ECO:0000256" key="1">
    <source>
        <dbReference type="SAM" id="MobiDB-lite"/>
    </source>
</evidence>
<keyword evidence="3" id="KW-1185">Reference proteome</keyword>
<protein>
    <submittedName>
        <fullName evidence="2">Uncharacterized protein</fullName>
    </submittedName>
</protein>
<sequence length="82" mass="9125">MEEIQKDQQNEQQKKAQIDGQNESGNDKQKSGLSVDLMRKIIEEKKQKSANQGHTKKGKAEGGPVSARPGIKKYKKGGLFDK</sequence>
<reference evidence="2 3" key="1">
    <citation type="submission" date="2020-01" db="EMBL/GenBank/DDBJ databases">
        <title>Whole-genome sequence of Heliobacterium undosum DSM 13378.</title>
        <authorList>
            <person name="Kyndt J.A."/>
            <person name="Meyer T.E."/>
        </authorList>
    </citation>
    <scope>NUCLEOTIDE SEQUENCE [LARGE SCALE GENOMIC DNA]</scope>
    <source>
        <strain evidence="2 3">DSM 13378</strain>
    </source>
</reference>